<keyword evidence="9 13" id="KW-1133">Transmembrane helix</keyword>
<dbReference type="PIRSF" id="PIRSF003097">
    <property type="entry name" value="FtsX"/>
    <property type="match status" value="1"/>
</dbReference>
<dbReference type="InterPro" id="IPR003838">
    <property type="entry name" value="ABC3_permease_C"/>
</dbReference>
<evidence type="ECO:0000256" key="1">
    <source>
        <dbReference type="ARBA" id="ARBA00003552"/>
    </source>
</evidence>
<comment type="caution">
    <text evidence="16">The sequence shown here is derived from an EMBL/GenBank/DDBJ whole genome shotgun (WGS) entry which is preliminary data.</text>
</comment>
<evidence type="ECO:0000256" key="12">
    <source>
        <dbReference type="PIRNR" id="PIRNR003097"/>
    </source>
</evidence>
<dbReference type="OrthoDB" id="9812531at2"/>
<evidence type="ECO:0000259" key="14">
    <source>
        <dbReference type="Pfam" id="PF02687"/>
    </source>
</evidence>
<dbReference type="Pfam" id="PF18075">
    <property type="entry name" value="FtsX_ECD"/>
    <property type="match status" value="1"/>
</dbReference>
<dbReference type="GO" id="GO:0051301">
    <property type="term" value="P:cell division"/>
    <property type="evidence" value="ECO:0007669"/>
    <property type="project" value="UniProtKB-KW"/>
</dbReference>
<feature type="domain" description="ABC3 transporter permease C-terminal" evidence="14">
    <location>
        <begin position="183"/>
        <end position="302"/>
    </location>
</feature>
<evidence type="ECO:0000256" key="13">
    <source>
        <dbReference type="SAM" id="Phobius"/>
    </source>
</evidence>
<keyword evidence="7 12" id="KW-0132">Cell division</keyword>
<name>A0A542XDC4_9MICO</name>
<comment type="subunit">
    <text evidence="4">Forms a membrane-associated complex with FtsE.</text>
</comment>
<keyword evidence="8 13" id="KW-0812">Transmembrane</keyword>
<evidence type="ECO:0000256" key="8">
    <source>
        <dbReference type="ARBA" id="ARBA00022692"/>
    </source>
</evidence>
<dbReference type="Proteomes" id="UP000318336">
    <property type="component" value="Unassembled WGS sequence"/>
</dbReference>
<comment type="similarity">
    <text evidence="3 12">Belongs to the ABC-4 integral membrane protein family. FtsX subfamily.</text>
</comment>
<sequence length="304" mass="32826">MRLQFLLGEIFGGLRRNVSMVVSVVLVSMVSMFFLGSGLLAQRQVDLAKGYWYDKVQVSVFLCTPQSGNTPSCADGAVTPTQRNQIRQDLLSLKPLVEQVSHETSAQAYARFKEQFRNSPELTTVSPASIPESFRVKLSDPNRVGEIISALDGAPGVEAVSDQRKVLDTFFTFLRVLSIGSVALALIMLLCAVLLITTTIRQVAYTRRREVGIMRSVGASATVVHLPFLVETVLAVLLGAGLAVLGLWAAVNFGLTQLLSGEQGGLVSLIGVSDVWAVAPWLAVGGFVVALATSWLTLRRHLKV</sequence>
<gene>
    <name evidence="16" type="ORF">FB554_1996</name>
</gene>
<dbReference type="PANTHER" id="PTHR47755">
    <property type="entry name" value="CELL DIVISION PROTEIN FTSX"/>
    <property type="match status" value="1"/>
</dbReference>
<keyword evidence="10 12" id="KW-0472">Membrane</keyword>
<dbReference type="NCBIfam" id="NF038346">
    <property type="entry name" value="FtsX_actino"/>
    <property type="match status" value="1"/>
</dbReference>
<protein>
    <recommendedName>
        <fullName evidence="5 12">Cell division protein FtsX</fullName>
    </recommendedName>
</protein>
<evidence type="ECO:0000256" key="7">
    <source>
        <dbReference type="ARBA" id="ARBA00022618"/>
    </source>
</evidence>
<dbReference type="InterPro" id="IPR004513">
    <property type="entry name" value="FtsX"/>
</dbReference>
<evidence type="ECO:0000256" key="3">
    <source>
        <dbReference type="ARBA" id="ARBA00007379"/>
    </source>
</evidence>
<evidence type="ECO:0000256" key="5">
    <source>
        <dbReference type="ARBA" id="ARBA00021907"/>
    </source>
</evidence>
<evidence type="ECO:0000256" key="4">
    <source>
        <dbReference type="ARBA" id="ARBA00011160"/>
    </source>
</evidence>
<dbReference type="InterPro" id="IPR047929">
    <property type="entry name" value="FtsX_actino"/>
</dbReference>
<reference evidence="16 17" key="1">
    <citation type="submission" date="2019-06" db="EMBL/GenBank/DDBJ databases">
        <title>Sequencing the genomes of 1000 actinobacteria strains.</title>
        <authorList>
            <person name="Klenk H.-P."/>
        </authorList>
    </citation>
    <scope>NUCLEOTIDE SEQUENCE [LARGE SCALE GENOMIC DNA]</scope>
    <source>
        <strain evidence="16 17">DSM 24617</strain>
    </source>
</reference>
<evidence type="ECO:0000259" key="15">
    <source>
        <dbReference type="Pfam" id="PF18075"/>
    </source>
</evidence>
<feature type="transmembrane region" description="Helical" evidence="13">
    <location>
        <begin position="173"/>
        <end position="200"/>
    </location>
</feature>
<organism evidence="16 17">
    <name type="scientific">Barrientosiimonas humi</name>
    <dbReference type="NCBI Taxonomy" id="999931"/>
    <lineage>
        <taxon>Bacteria</taxon>
        <taxon>Bacillati</taxon>
        <taxon>Actinomycetota</taxon>
        <taxon>Actinomycetes</taxon>
        <taxon>Micrococcales</taxon>
        <taxon>Dermacoccaceae</taxon>
        <taxon>Barrientosiimonas</taxon>
    </lineage>
</organism>
<comment type="function">
    <text evidence="1">Part of the ABC transporter FtsEX involved in cellular division.</text>
</comment>
<keyword evidence="11 12" id="KW-0131">Cell cycle</keyword>
<accession>A0A542XDC4</accession>
<dbReference type="InterPro" id="IPR040690">
    <property type="entry name" value="FtsX_ECD"/>
</dbReference>
<dbReference type="RefSeq" id="WP_142005812.1">
    <property type="nucleotide sequence ID" value="NZ_CAJTBP010000001.1"/>
</dbReference>
<dbReference type="EMBL" id="VFOK01000001">
    <property type="protein sequence ID" value="TQL33841.1"/>
    <property type="molecule type" value="Genomic_DNA"/>
</dbReference>
<keyword evidence="6 12" id="KW-1003">Cell membrane</keyword>
<feature type="transmembrane region" description="Helical" evidence="13">
    <location>
        <begin position="275"/>
        <end position="298"/>
    </location>
</feature>
<dbReference type="Gene3D" id="3.30.70.3040">
    <property type="match status" value="1"/>
</dbReference>
<dbReference type="GO" id="GO:0005886">
    <property type="term" value="C:plasma membrane"/>
    <property type="evidence" value="ECO:0007669"/>
    <property type="project" value="UniProtKB-SubCell"/>
</dbReference>
<comment type="subcellular location">
    <subcellularLocation>
        <location evidence="2">Cell membrane</location>
        <topology evidence="2">Multi-pass membrane protein</topology>
    </subcellularLocation>
</comment>
<evidence type="ECO:0000313" key="17">
    <source>
        <dbReference type="Proteomes" id="UP000318336"/>
    </source>
</evidence>
<feature type="domain" description="FtsX extracellular" evidence="15">
    <location>
        <begin position="56"/>
        <end position="160"/>
    </location>
</feature>
<evidence type="ECO:0000313" key="16">
    <source>
        <dbReference type="EMBL" id="TQL33841.1"/>
    </source>
</evidence>
<evidence type="ECO:0000256" key="11">
    <source>
        <dbReference type="ARBA" id="ARBA00023306"/>
    </source>
</evidence>
<keyword evidence="17" id="KW-1185">Reference proteome</keyword>
<evidence type="ECO:0000256" key="10">
    <source>
        <dbReference type="ARBA" id="ARBA00023136"/>
    </source>
</evidence>
<proteinExistence type="inferred from homology"/>
<evidence type="ECO:0000256" key="9">
    <source>
        <dbReference type="ARBA" id="ARBA00022989"/>
    </source>
</evidence>
<feature type="transmembrane region" description="Helical" evidence="13">
    <location>
        <begin position="20"/>
        <end position="41"/>
    </location>
</feature>
<evidence type="ECO:0000256" key="2">
    <source>
        <dbReference type="ARBA" id="ARBA00004651"/>
    </source>
</evidence>
<dbReference type="PANTHER" id="PTHR47755:SF1">
    <property type="entry name" value="CELL DIVISION PROTEIN FTSX"/>
    <property type="match status" value="1"/>
</dbReference>
<feature type="transmembrane region" description="Helical" evidence="13">
    <location>
        <begin position="212"/>
        <end position="230"/>
    </location>
</feature>
<dbReference type="Pfam" id="PF02687">
    <property type="entry name" value="FtsX"/>
    <property type="match status" value="1"/>
</dbReference>
<dbReference type="AlphaFoldDB" id="A0A542XDC4"/>
<evidence type="ECO:0000256" key="6">
    <source>
        <dbReference type="ARBA" id="ARBA00022475"/>
    </source>
</evidence>